<dbReference type="AlphaFoldDB" id="A0AA40KNN0"/>
<sequence>IDDDEARASVENVHSIPGRVERPLNAVVNCEHSISDGFLFTLAFPALSDTLSSQSMIEPSSVGRVFRLDGELSRFCPSFTTGRTFSIQTVGKRMVLS</sequence>
<comment type="caution">
    <text evidence="1">The sequence shown here is derived from an EMBL/GenBank/DDBJ whole genome shotgun (WGS) entry which is preliminary data.</text>
</comment>
<feature type="non-terminal residue" evidence="1">
    <location>
        <position position="97"/>
    </location>
</feature>
<evidence type="ECO:0000313" key="1">
    <source>
        <dbReference type="EMBL" id="KAK1126905.1"/>
    </source>
</evidence>
<dbReference type="Proteomes" id="UP001177670">
    <property type="component" value="Unassembled WGS sequence"/>
</dbReference>
<accession>A0AA40KNN0</accession>
<reference evidence="1" key="1">
    <citation type="submission" date="2021-10" db="EMBL/GenBank/DDBJ databases">
        <title>Melipona bicolor Genome sequencing and assembly.</title>
        <authorList>
            <person name="Araujo N.S."/>
            <person name="Arias M.C."/>
        </authorList>
    </citation>
    <scope>NUCLEOTIDE SEQUENCE</scope>
    <source>
        <strain evidence="1">USP_2M_L1-L4_2017</strain>
        <tissue evidence="1">Whole body</tissue>
    </source>
</reference>
<name>A0AA40KNN0_9HYME</name>
<evidence type="ECO:0000313" key="2">
    <source>
        <dbReference type="Proteomes" id="UP001177670"/>
    </source>
</evidence>
<keyword evidence="2" id="KW-1185">Reference proteome</keyword>
<dbReference type="EMBL" id="JAHYIQ010000013">
    <property type="protein sequence ID" value="KAK1126905.1"/>
    <property type="molecule type" value="Genomic_DNA"/>
</dbReference>
<organism evidence="1 2">
    <name type="scientific">Melipona bicolor</name>
    <dbReference type="NCBI Taxonomy" id="60889"/>
    <lineage>
        <taxon>Eukaryota</taxon>
        <taxon>Metazoa</taxon>
        <taxon>Ecdysozoa</taxon>
        <taxon>Arthropoda</taxon>
        <taxon>Hexapoda</taxon>
        <taxon>Insecta</taxon>
        <taxon>Pterygota</taxon>
        <taxon>Neoptera</taxon>
        <taxon>Endopterygota</taxon>
        <taxon>Hymenoptera</taxon>
        <taxon>Apocrita</taxon>
        <taxon>Aculeata</taxon>
        <taxon>Apoidea</taxon>
        <taxon>Anthophila</taxon>
        <taxon>Apidae</taxon>
        <taxon>Melipona</taxon>
    </lineage>
</organism>
<feature type="non-terminal residue" evidence="1">
    <location>
        <position position="1"/>
    </location>
</feature>
<proteinExistence type="predicted"/>
<protein>
    <submittedName>
        <fullName evidence="1">Uncharacterized protein</fullName>
    </submittedName>
</protein>
<gene>
    <name evidence="1" type="ORF">K0M31_004526</name>
</gene>